<protein>
    <submittedName>
        <fullName evidence="1">Uncharacterized protein</fullName>
    </submittedName>
</protein>
<sequence length="93" mass="9616">FAEHVVDNTTAGSVDECLNILIANNYLQQVGSGTDLVVEMDANATGLMVGNMMSGTIDGIDANVTPGNVRCAENYVTDADDTHAMIVPVAVGS</sequence>
<comment type="caution">
    <text evidence="1">The sequence shown here is derived from an EMBL/GenBank/DDBJ whole genome shotgun (WGS) entry which is preliminary data.</text>
</comment>
<gene>
    <name evidence="1" type="ORF">S01H1_84496</name>
</gene>
<organism evidence="1">
    <name type="scientific">marine sediment metagenome</name>
    <dbReference type="NCBI Taxonomy" id="412755"/>
    <lineage>
        <taxon>unclassified sequences</taxon>
        <taxon>metagenomes</taxon>
        <taxon>ecological metagenomes</taxon>
    </lineage>
</organism>
<dbReference type="EMBL" id="BARS01057704">
    <property type="protein sequence ID" value="GAG42584.1"/>
    <property type="molecule type" value="Genomic_DNA"/>
</dbReference>
<reference evidence="1" key="1">
    <citation type="journal article" date="2014" name="Front. Microbiol.">
        <title>High frequency of phylogenetically diverse reductive dehalogenase-homologous genes in deep subseafloor sedimentary metagenomes.</title>
        <authorList>
            <person name="Kawai M."/>
            <person name="Futagami T."/>
            <person name="Toyoda A."/>
            <person name="Takaki Y."/>
            <person name="Nishi S."/>
            <person name="Hori S."/>
            <person name="Arai W."/>
            <person name="Tsubouchi T."/>
            <person name="Morono Y."/>
            <person name="Uchiyama I."/>
            <person name="Ito T."/>
            <person name="Fujiyama A."/>
            <person name="Inagaki F."/>
            <person name="Takami H."/>
        </authorList>
    </citation>
    <scope>NUCLEOTIDE SEQUENCE</scope>
    <source>
        <strain evidence="1">Expedition CK06-06</strain>
    </source>
</reference>
<name>X0XHD1_9ZZZZ</name>
<dbReference type="AlphaFoldDB" id="X0XHD1"/>
<feature type="non-terminal residue" evidence="1">
    <location>
        <position position="1"/>
    </location>
</feature>
<proteinExistence type="predicted"/>
<accession>X0XHD1</accession>
<evidence type="ECO:0000313" key="1">
    <source>
        <dbReference type="EMBL" id="GAG42584.1"/>
    </source>
</evidence>